<dbReference type="Gene3D" id="1.25.10.10">
    <property type="entry name" value="Leucine-rich Repeat Variant"/>
    <property type="match status" value="1"/>
</dbReference>
<feature type="compositionally biased region" description="Acidic residues" evidence="2">
    <location>
        <begin position="556"/>
        <end position="568"/>
    </location>
</feature>
<dbReference type="GO" id="GO:0003682">
    <property type="term" value="F:chromatin binding"/>
    <property type="evidence" value="ECO:0007669"/>
    <property type="project" value="TreeGrafter"/>
</dbReference>
<dbReference type="GO" id="GO:1990414">
    <property type="term" value="P:replication-born double-strand break repair via sister chromatid exchange"/>
    <property type="evidence" value="ECO:0007669"/>
    <property type="project" value="TreeGrafter"/>
</dbReference>
<evidence type="ECO:0000313" key="5">
    <source>
        <dbReference type="Proteomes" id="UP001358417"/>
    </source>
</evidence>
<dbReference type="Pfam" id="PF12830">
    <property type="entry name" value="Nipped-B_C"/>
    <property type="match status" value="1"/>
</dbReference>
<feature type="compositionally biased region" description="Basic residues" evidence="2">
    <location>
        <begin position="1733"/>
        <end position="1744"/>
    </location>
</feature>
<dbReference type="InterPro" id="IPR033031">
    <property type="entry name" value="Scc2/Nipped-B"/>
</dbReference>
<sequence>MDDKSTIEVVIPQRHHNRPIPRQLTVDEALQFTPMTTSVLPAHDRIPIPQLSRSQNFRLTTPAERQSVYRNEFCNPKVKERLAVLLDPSRLSEIKFKRSPVRSESKVTLDLNPIQKMVLRKTKIDYAYPSSTPVKIDDAYPTVKSYQKKPIATPKIDRTASKATLDPGLSVEIPQMPSSFQRDEYAPVTESPKHRKSNESKMNPNVALAISSKREKDTLLLASFENQLLEIFEAQDRLAPDTSAIAVNHDRAVFDFADDEDDSEPRLSLQIQDKIQVSLNHLVSSSRLVDASAEYLRRLQLICEPAVEVAQAVNLRVQPDSSEEDIKIWLSRLRKAESGAISACTFIYVVLGNPQKEELVNLEVLQWLPNVMVNIFENCIIPIVESRPEGQNSHLFDLASRNPDPVKRLLDAGRKLLDLVARVCIQIKGAGSIVNATDFMASRLIFVQNAFNDKTSAIGSQTYERVRKQAMAALAKLYAAFPAERHAILDEVLTSLDKLPSNSRSARQYKLGNGKSIQLVSALFMQLVQTPAMSTGKKQNQKKPRHRKNRARDADSSEDEESTSDSENEGATKVDYDPLSKLGRLSESLFDDAFKSAQQIVGWMVDKASKVTKTGDSPYRNILDLFVEDLTVVLTYTEWPASELLLTVLAVRMISLAKNDKAASTKNMALESLGVMGSAISVTRASARASLASILHNSGESNPSVIASDLSGLVKDRAHFLLQNDELIPDNGPFSIVRSYLSSKAGESLRTRSARAYFLVQYAAMVSRTLKGPVKQGDEGQQVQELNTTIDSLLQQLSAPDESGDSYDHDRQVTPQEAQLAYMLCILNMRFCRRFPEIAKTLASSLSSDQAQVRSRSLKSVVTILETDSSLLDWDPTIADDVFRCASDDSSLVRDSALSLIAKFIVPRPALEQKAFKRLLACAGDGNVGVQKRSIGHLKDIYLKESRVNVKTTIATEFLRRTSDLEASVAELARKTLTDVWIVPKLALLSSTGESAHAEVAIDDLKAHIVSCTSQDTVGLGPILKDFLVWKLKDSKNAEQVQQLYARIVKNLLEMANGSEAGPAELTTLVAFAEARPQTIVPGDLAGLKSYLKDLSQSDDLLKFRSVVAIFRCVLPHLSSTQSQLLLDVQLDLMKAGPKVVRREDLEEVMSCLRSIDGVLHNTTKLVVFAISILQNVLRPQLPAQLREKLMKENPEAVATRENGTRTKMLRLIGTITKYIDFEQHPHEFRQKFPSFKAGSVAGFIADSIVPFTFKDVAMEVRAKALEGLGSICQAWPGQFNKKHIRESFFQILDGSSLKSVSEADILKMQIVVLGIFAELYATRAGAKAELDKAEGESEVQALKNIGGTTKAREDDSAISTITNPLVDHLLRIAMSEKGEKALLAAQALASIDHQGMTHPKQSTAAFVALETSPELRVSSVAKTAHEHLHQQHESVCEREYIHAVYEAFRYQNEVFQDPRGATAPAFKAKLSPAFTIISTSGSKYVKKFLSSLISKLNTEHSKLNIGESEVPSHLLFVLFVTQNLAFFEYKKMEELLHTVLQLELAFGKNGGELAQAIETHIAPAAPVAPVTVPMEVNGEMEMAEQTAIVKPEEPPIDPVLLRQLSVAACAMTLVSEARNFLKRQYGISRDVKLAMQQQKQTKDATKEPVRVHGITGERFWTNSNSVLASLESTEAMLARCREFVTLVAIDDEVKIAEDEGEGYAVDNGYEASVPAPRGKKRKSTGSIGGTPKRPRGRPPKNGRRSSSISSHEDPDADFAG</sequence>
<feature type="region of interest" description="Disordered" evidence="2">
    <location>
        <begin position="180"/>
        <end position="204"/>
    </location>
</feature>
<proteinExistence type="inferred from homology"/>
<organism evidence="4 5">
    <name type="scientific">Exophiala bonariae</name>
    <dbReference type="NCBI Taxonomy" id="1690606"/>
    <lineage>
        <taxon>Eukaryota</taxon>
        <taxon>Fungi</taxon>
        <taxon>Dikarya</taxon>
        <taxon>Ascomycota</taxon>
        <taxon>Pezizomycotina</taxon>
        <taxon>Eurotiomycetes</taxon>
        <taxon>Chaetothyriomycetidae</taxon>
        <taxon>Chaetothyriales</taxon>
        <taxon>Herpotrichiellaceae</taxon>
        <taxon>Exophiala</taxon>
    </lineage>
</organism>
<dbReference type="EMBL" id="JAVRRD010000004">
    <property type="protein sequence ID" value="KAK5059991.1"/>
    <property type="molecule type" value="Genomic_DNA"/>
</dbReference>
<accession>A0AAV9NJW9</accession>
<comment type="subcellular location">
    <subcellularLocation>
        <location evidence="1">Nucleus</location>
    </subcellularLocation>
</comment>
<dbReference type="PANTHER" id="PTHR21704:SF18">
    <property type="entry name" value="NIPPED-B-LIKE PROTEIN"/>
    <property type="match status" value="1"/>
</dbReference>
<comment type="similarity">
    <text evidence="1">Belongs to the SCC2/Nipped-B family.</text>
</comment>
<keyword evidence="1" id="KW-0677">Repeat</keyword>
<name>A0AAV9NJW9_9EURO</name>
<dbReference type="GO" id="GO:0071169">
    <property type="term" value="P:establishment of protein localization to chromatin"/>
    <property type="evidence" value="ECO:0007669"/>
    <property type="project" value="TreeGrafter"/>
</dbReference>
<gene>
    <name evidence="4" type="ORF">LTR84_009875</name>
</gene>
<dbReference type="Proteomes" id="UP001358417">
    <property type="component" value="Unassembled WGS sequence"/>
</dbReference>
<dbReference type="SUPFAM" id="SSF48371">
    <property type="entry name" value="ARM repeat"/>
    <property type="match status" value="1"/>
</dbReference>
<dbReference type="GO" id="GO:0010468">
    <property type="term" value="P:regulation of gene expression"/>
    <property type="evidence" value="ECO:0007669"/>
    <property type="project" value="InterPro"/>
</dbReference>
<dbReference type="InterPro" id="IPR024986">
    <property type="entry name" value="Nipped-B_C"/>
</dbReference>
<dbReference type="InterPro" id="IPR011989">
    <property type="entry name" value="ARM-like"/>
</dbReference>
<dbReference type="GO" id="GO:0061775">
    <property type="term" value="F:cohesin loader activity"/>
    <property type="evidence" value="ECO:0007669"/>
    <property type="project" value="InterPro"/>
</dbReference>
<dbReference type="GO" id="GO:0034087">
    <property type="term" value="P:establishment of mitotic sister chromatid cohesion"/>
    <property type="evidence" value="ECO:0007669"/>
    <property type="project" value="TreeGrafter"/>
</dbReference>
<comment type="caution">
    <text evidence="4">The sequence shown here is derived from an EMBL/GenBank/DDBJ whole genome shotgun (WGS) entry which is preliminary data.</text>
</comment>
<dbReference type="GeneID" id="89978033"/>
<feature type="region of interest" description="Disordered" evidence="2">
    <location>
        <begin position="532"/>
        <end position="575"/>
    </location>
</feature>
<protein>
    <recommendedName>
        <fullName evidence="1">Sister chromatid cohesion protein</fullName>
    </recommendedName>
</protein>
<feature type="domain" description="Sister chromatid cohesion C-terminal" evidence="3">
    <location>
        <begin position="1364"/>
        <end position="1544"/>
    </location>
</feature>
<dbReference type="GO" id="GO:0140588">
    <property type="term" value="P:chromatin looping"/>
    <property type="evidence" value="ECO:0007669"/>
    <property type="project" value="InterPro"/>
</dbReference>
<evidence type="ECO:0000313" key="4">
    <source>
        <dbReference type="EMBL" id="KAK5059991.1"/>
    </source>
</evidence>
<evidence type="ECO:0000256" key="2">
    <source>
        <dbReference type="SAM" id="MobiDB-lite"/>
    </source>
</evidence>
<feature type="region of interest" description="Disordered" evidence="2">
    <location>
        <begin position="1707"/>
        <end position="1761"/>
    </location>
</feature>
<reference evidence="4 5" key="1">
    <citation type="submission" date="2023-08" db="EMBL/GenBank/DDBJ databases">
        <title>Black Yeasts Isolated from many extreme environments.</title>
        <authorList>
            <person name="Coleine C."/>
            <person name="Stajich J.E."/>
            <person name="Selbmann L."/>
        </authorList>
    </citation>
    <scope>NUCLEOTIDE SEQUENCE [LARGE SCALE GENOMIC DNA]</scope>
    <source>
        <strain evidence="4 5">CCFEE 5792</strain>
    </source>
</reference>
<dbReference type="InterPro" id="IPR016024">
    <property type="entry name" value="ARM-type_fold"/>
</dbReference>
<dbReference type="RefSeq" id="XP_064709812.1">
    <property type="nucleotide sequence ID" value="XM_064853413.1"/>
</dbReference>
<evidence type="ECO:0000259" key="3">
    <source>
        <dbReference type="Pfam" id="PF12830"/>
    </source>
</evidence>
<keyword evidence="1" id="KW-0131">Cell cycle</keyword>
<evidence type="ECO:0000256" key="1">
    <source>
        <dbReference type="RuleBase" id="RU364107"/>
    </source>
</evidence>
<keyword evidence="1" id="KW-0539">Nucleus</keyword>
<keyword evidence="5" id="KW-1185">Reference proteome</keyword>
<dbReference type="GO" id="GO:0090694">
    <property type="term" value="C:Scc2-Scc4 cohesin loading complex"/>
    <property type="evidence" value="ECO:0007669"/>
    <property type="project" value="TreeGrafter"/>
</dbReference>
<feature type="compositionally biased region" description="Basic residues" evidence="2">
    <location>
        <begin position="539"/>
        <end position="550"/>
    </location>
</feature>
<dbReference type="PANTHER" id="PTHR21704">
    <property type="entry name" value="NIPPED-B-LIKE PROTEIN DELANGIN SCC2-RELATED"/>
    <property type="match status" value="1"/>
</dbReference>